<evidence type="ECO:0000313" key="2">
    <source>
        <dbReference type="EMBL" id="WEK35810.1"/>
    </source>
</evidence>
<dbReference type="Pfam" id="PF12771">
    <property type="entry name" value="SusD-like_2"/>
    <property type="match status" value="1"/>
</dbReference>
<proteinExistence type="predicted"/>
<protein>
    <submittedName>
        <fullName evidence="2">SusD/RagB family nutrient-binding outer membrane lipoprotein</fullName>
    </submittedName>
</protein>
<evidence type="ECO:0000256" key="1">
    <source>
        <dbReference type="SAM" id="SignalP"/>
    </source>
</evidence>
<evidence type="ECO:0000313" key="3">
    <source>
        <dbReference type="Proteomes" id="UP001220610"/>
    </source>
</evidence>
<keyword evidence="2" id="KW-0449">Lipoprotein</keyword>
<dbReference type="EMBL" id="CP119311">
    <property type="protein sequence ID" value="WEK35810.1"/>
    <property type="molecule type" value="Genomic_DNA"/>
</dbReference>
<dbReference type="Gene3D" id="1.25.40.390">
    <property type="match status" value="1"/>
</dbReference>
<accession>A0AAJ6BFM1</accession>
<organism evidence="2 3">
    <name type="scientific">Candidatus Pseudobacter hemicellulosilyticus</name>
    <dbReference type="NCBI Taxonomy" id="3121375"/>
    <lineage>
        <taxon>Bacteria</taxon>
        <taxon>Pseudomonadati</taxon>
        <taxon>Bacteroidota</taxon>
        <taxon>Chitinophagia</taxon>
        <taxon>Chitinophagales</taxon>
        <taxon>Chitinophagaceae</taxon>
        <taxon>Pseudobacter</taxon>
    </lineage>
</organism>
<dbReference type="SUPFAM" id="SSF48452">
    <property type="entry name" value="TPR-like"/>
    <property type="match status" value="1"/>
</dbReference>
<sequence>MKKIINKTVVLSLMLSAGVAGCNKQLDINNNPNQPGDDVIKAENILPNALHATGSVTALGYGWLSNWMGYWSASGSFNPSTEESSYNVTNTFQEGKWTGTYNVLFDLEQVEQKAKAAGETFYQAAAMITKAHLFQFLVDIYGNVPYTQAFKPTEFPTPAYDDAQAIYTDLQAKLDEAITLMQGATVSTKATEIDVLNAGSKELWIKMANTIKLRLLIRATQVNNNPTAELAKIKANGGVLQTTQSADINIGYLNDVSKQSPFYATYGLLPSGEDANTFYRANQYSIESLKSNQDPRLRYFFKPAKSPTNAADSFIGTVYGSEPNSSFGGDQTSNIGQGLVRVFNQPQWVITSIESLFLQAEAQLRGWDVGSPYADAAASYAGAVQESFIWLGVPDAVNAANNYMLVRANWANAADFTAQLTLLIRQKYVALTGINPQEAWNDYRRLGLPNNIPLSINTARGSRNIPVRLSYPSSEYAVNAKSVQTQGTINTQTSTIFWDK</sequence>
<name>A0AAJ6BFM1_9BACT</name>
<dbReference type="Proteomes" id="UP001220610">
    <property type="component" value="Chromosome"/>
</dbReference>
<reference evidence="2" key="1">
    <citation type="submission" date="2023-03" db="EMBL/GenBank/DDBJ databases">
        <title>Andean soil-derived lignocellulolytic bacterial consortium as a source of novel taxa and putative plastic-active enzymes.</title>
        <authorList>
            <person name="Diaz-Garcia L."/>
            <person name="Chuvochina M."/>
            <person name="Feuerriegel G."/>
            <person name="Bunk B."/>
            <person name="Sproer C."/>
            <person name="Streit W.R."/>
            <person name="Rodriguez L.M."/>
            <person name="Overmann J."/>
            <person name="Jimenez D.J."/>
        </authorList>
    </citation>
    <scope>NUCLEOTIDE SEQUENCE</scope>
    <source>
        <strain evidence="2">MAG 7</strain>
    </source>
</reference>
<feature type="signal peptide" evidence="1">
    <location>
        <begin position="1"/>
        <end position="22"/>
    </location>
</feature>
<dbReference type="AlphaFoldDB" id="A0AAJ6BFM1"/>
<feature type="chain" id="PRO_5042480438" evidence="1">
    <location>
        <begin position="23"/>
        <end position="500"/>
    </location>
</feature>
<gene>
    <name evidence="2" type="ORF">P0Y53_25265</name>
</gene>
<dbReference type="InterPro" id="IPR041662">
    <property type="entry name" value="SusD-like_2"/>
</dbReference>
<keyword evidence="1" id="KW-0732">Signal</keyword>
<dbReference type="InterPro" id="IPR011990">
    <property type="entry name" value="TPR-like_helical_dom_sf"/>
</dbReference>
<dbReference type="PROSITE" id="PS51257">
    <property type="entry name" value="PROKAR_LIPOPROTEIN"/>
    <property type="match status" value="1"/>
</dbReference>